<evidence type="ECO:0000256" key="1">
    <source>
        <dbReference type="ARBA" id="ARBA00022857"/>
    </source>
</evidence>
<dbReference type="SUPFAM" id="SSF51735">
    <property type="entry name" value="NAD(P)-binding Rossmann-fold domains"/>
    <property type="match status" value="1"/>
</dbReference>
<dbReference type="Pfam" id="PF00107">
    <property type="entry name" value="ADH_zinc_N"/>
    <property type="match status" value="1"/>
</dbReference>
<evidence type="ECO:0000256" key="4">
    <source>
        <dbReference type="ARBA" id="ARBA00070796"/>
    </source>
</evidence>
<dbReference type="InterPro" id="IPR013149">
    <property type="entry name" value="ADH-like_C"/>
</dbReference>
<proteinExistence type="predicted"/>
<dbReference type="GeneID" id="63793941"/>
<dbReference type="SUPFAM" id="SSF50129">
    <property type="entry name" value="GroES-like"/>
    <property type="match status" value="1"/>
</dbReference>
<accession>A0A364KYS4</accession>
<dbReference type="Pfam" id="PF08240">
    <property type="entry name" value="ADH_N"/>
    <property type="match status" value="1"/>
</dbReference>
<evidence type="ECO:0000256" key="2">
    <source>
        <dbReference type="ARBA" id="ARBA00023002"/>
    </source>
</evidence>
<dbReference type="InterPro" id="IPR002364">
    <property type="entry name" value="Quin_OxRdtase/zeta-crystal_CS"/>
</dbReference>
<dbReference type="InterPro" id="IPR013154">
    <property type="entry name" value="ADH-like_N"/>
</dbReference>
<reference evidence="6 7" key="1">
    <citation type="journal article" date="2017" name="Biotechnol. Biofuels">
        <title>Differential beta-glucosidase expression as a function of carbon source availability in Talaromyces amestolkiae: a genomic and proteomic approach.</title>
        <authorList>
            <person name="de Eugenio L.I."/>
            <person name="Mendez-Liter J.A."/>
            <person name="Nieto-Dominguez M."/>
            <person name="Alonso L."/>
            <person name="Gil-Munoz J."/>
            <person name="Barriuso J."/>
            <person name="Prieto A."/>
            <person name="Martinez M.J."/>
        </authorList>
    </citation>
    <scope>NUCLEOTIDE SEQUENCE [LARGE SCALE GENOMIC DNA]</scope>
    <source>
        <strain evidence="6 7">CIB</strain>
    </source>
</reference>
<comment type="caution">
    <text evidence="6">The sequence shown here is derived from an EMBL/GenBank/DDBJ whole genome shotgun (WGS) entry which is preliminary data.</text>
</comment>
<dbReference type="InterPro" id="IPR011032">
    <property type="entry name" value="GroES-like_sf"/>
</dbReference>
<dbReference type="Gene3D" id="3.40.50.720">
    <property type="entry name" value="NAD(P)-binding Rossmann-like Domain"/>
    <property type="match status" value="1"/>
</dbReference>
<dbReference type="Proteomes" id="UP000249363">
    <property type="component" value="Unassembled WGS sequence"/>
</dbReference>
<evidence type="ECO:0000313" key="6">
    <source>
        <dbReference type="EMBL" id="RAO68713.1"/>
    </source>
</evidence>
<dbReference type="GO" id="GO:0070402">
    <property type="term" value="F:NADPH binding"/>
    <property type="evidence" value="ECO:0007669"/>
    <property type="project" value="TreeGrafter"/>
</dbReference>
<dbReference type="InterPro" id="IPR047618">
    <property type="entry name" value="QOR-like"/>
</dbReference>
<dbReference type="InterPro" id="IPR036291">
    <property type="entry name" value="NAD(P)-bd_dom_sf"/>
</dbReference>
<organism evidence="6 7">
    <name type="scientific">Talaromyces amestolkiae</name>
    <dbReference type="NCBI Taxonomy" id="1196081"/>
    <lineage>
        <taxon>Eukaryota</taxon>
        <taxon>Fungi</taxon>
        <taxon>Dikarya</taxon>
        <taxon>Ascomycota</taxon>
        <taxon>Pezizomycotina</taxon>
        <taxon>Eurotiomycetes</taxon>
        <taxon>Eurotiomycetidae</taxon>
        <taxon>Eurotiales</taxon>
        <taxon>Trichocomaceae</taxon>
        <taxon>Talaromyces</taxon>
        <taxon>Talaromyces sect. Talaromyces</taxon>
    </lineage>
</organism>
<feature type="domain" description="Enoyl reductase (ER)" evidence="5">
    <location>
        <begin position="17"/>
        <end position="328"/>
    </location>
</feature>
<dbReference type="FunFam" id="3.40.50.720:FF:000053">
    <property type="entry name" value="Quinone oxidoreductase 1"/>
    <property type="match status" value="1"/>
</dbReference>
<keyword evidence="2" id="KW-0560">Oxidoreductase</keyword>
<dbReference type="CDD" id="cd05286">
    <property type="entry name" value="QOR2"/>
    <property type="match status" value="1"/>
</dbReference>
<keyword evidence="7" id="KW-1185">Reference proteome</keyword>
<dbReference type="AlphaFoldDB" id="A0A364KYS4"/>
<dbReference type="OrthoDB" id="48317at2759"/>
<evidence type="ECO:0000313" key="7">
    <source>
        <dbReference type="Proteomes" id="UP000249363"/>
    </source>
</evidence>
<dbReference type="InterPro" id="IPR020843">
    <property type="entry name" value="ER"/>
</dbReference>
<sequence length="330" mass="35463">MAEIPKTMKGVVIEKTGGTEVLEYKTDLTVPTPQEGQVLIKNSFAGVNFIDTYFRTGFYPLPLPGIMGMEGEGTIVALGSGNTYDLKVGDRVLWFGAMGGYGEFAAVPSLRVHVLPKEIPEGFGAAAAVQGLTALTLIKEAYPVKKDEWVLVHAAAGGCGLWLCQFLREVGAKIIGTASTPEKLELAKKNGAQYLINYAEEDVVAQVKAITGGEGVAVVFDGTGKDQFENDLEVVVRKGTVVSFGNSSGGVPPVPIFKLMAKNVKLLRPTLQNYVFTRDEVDHYVGQLLDFIASGKGKVHIHKIYPLEDIATVHTDVVSRGTTGKLLLKH</sequence>
<keyword evidence="1" id="KW-0521">NADP</keyword>
<gene>
    <name evidence="6" type="ORF">BHQ10_004725</name>
</gene>
<dbReference type="RefSeq" id="XP_040733229.1">
    <property type="nucleotide sequence ID" value="XM_040877122.1"/>
</dbReference>
<dbReference type="STRING" id="1196081.A0A364KYS4"/>
<dbReference type="GO" id="GO:0008270">
    <property type="term" value="F:zinc ion binding"/>
    <property type="evidence" value="ECO:0007669"/>
    <property type="project" value="InterPro"/>
</dbReference>
<dbReference type="GO" id="GO:0035925">
    <property type="term" value="F:mRNA 3'-UTR AU-rich region binding"/>
    <property type="evidence" value="ECO:0007669"/>
    <property type="project" value="TreeGrafter"/>
</dbReference>
<protein>
    <recommendedName>
        <fullName evidence="4">Probable quinone oxidoreductase</fullName>
    </recommendedName>
    <alternativeName>
        <fullName evidence="3">NADPH:quinone reductase</fullName>
    </alternativeName>
</protein>
<dbReference type="EMBL" id="MIKG01000008">
    <property type="protein sequence ID" value="RAO68713.1"/>
    <property type="molecule type" value="Genomic_DNA"/>
</dbReference>
<dbReference type="Gene3D" id="3.90.180.10">
    <property type="entry name" value="Medium-chain alcohol dehydrogenases, catalytic domain"/>
    <property type="match status" value="1"/>
</dbReference>
<dbReference type="PROSITE" id="PS01162">
    <property type="entry name" value="QOR_ZETA_CRYSTAL"/>
    <property type="match status" value="1"/>
</dbReference>
<dbReference type="SMART" id="SM00829">
    <property type="entry name" value="PKS_ER"/>
    <property type="match status" value="1"/>
</dbReference>
<dbReference type="GO" id="GO:0003960">
    <property type="term" value="F:quinone reductase (NADPH) activity"/>
    <property type="evidence" value="ECO:0007669"/>
    <property type="project" value="InterPro"/>
</dbReference>
<dbReference type="PANTHER" id="PTHR48106:SF13">
    <property type="entry name" value="QUINONE OXIDOREDUCTASE-RELATED"/>
    <property type="match status" value="1"/>
</dbReference>
<dbReference type="GO" id="GO:0005829">
    <property type="term" value="C:cytosol"/>
    <property type="evidence" value="ECO:0007669"/>
    <property type="project" value="TreeGrafter"/>
</dbReference>
<dbReference type="PANTHER" id="PTHR48106">
    <property type="entry name" value="QUINONE OXIDOREDUCTASE PIG3-RELATED"/>
    <property type="match status" value="1"/>
</dbReference>
<name>A0A364KYS4_TALAM</name>
<evidence type="ECO:0000256" key="3">
    <source>
        <dbReference type="ARBA" id="ARBA00043088"/>
    </source>
</evidence>
<evidence type="ECO:0000259" key="5">
    <source>
        <dbReference type="SMART" id="SM00829"/>
    </source>
</evidence>